<reference evidence="1 2" key="1">
    <citation type="submission" date="2017-06" db="EMBL/GenBank/DDBJ databases">
        <title>Cmopartive genomic analysis of Ambrosia Fusariam Clade fungi.</title>
        <authorList>
            <person name="Stajich J.E."/>
            <person name="Carrillo J."/>
            <person name="Kijimoto T."/>
            <person name="Eskalen A."/>
            <person name="O'Donnell K."/>
            <person name="Kasson M."/>
        </authorList>
    </citation>
    <scope>NUCLEOTIDE SEQUENCE [LARGE SCALE GENOMIC DNA]</scope>
    <source>
        <strain evidence="1 2">NRRL 20438</strain>
    </source>
</reference>
<evidence type="ECO:0008006" key="3">
    <source>
        <dbReference type="Google" id="ProtNLM"/>
    </source>
</evidence>
<organism evidence="1 2">
    <name type="scientific">Fusarium ambrosium</name>
    <dbReference type="NCBI Taxonomy" id="131363"/>
    <lineage>
        <taxon>Eukaryota</taxon>
        <taxon>Fungi</taxon>
        <taxon>Dikarya</taxon>
        <taxon>Ascomycota</taxon>
        <taxon>Pezizomycotina</taxon>
        <taxon>Sordariomycetes</taxon>
        <taxon>Hypocreomycetidae</taxon>
        <taxon>Hypocreales</taxon>
        <taxon>Nectriaceae</taxon>
        <taxon>Fusarium</taxon>
        <taxon>Fusarium solani species complex</taxon>
    </lineage>
</organism>
<comment type="caution">
    <text evidence="1">The sequence shown here is derived from an EMBL/GenBank/DDBJ whole genome shotgun (WGS) entry which is preliminary data.</text>
</comment>
<dbReference type="PANTHER" id="PTHR33112:SF15">
    <property type="entry name" value="HETEROKARYON INCOMPATIBILITY DOMAIN-CONTAINING PROTEIN"/>
    <property type="match status" value="1"/>
</dbReference>
<sequence>MNNAVDRYELNHRGWVLQERLLSPRTIHFINETLYWECREFYSFAFISDSGLYDLHFHDMSKFRSSKNWAKQTRQAMSKFAAGRGSLAEAYEIWTRIRRDYCSTAVTYSSDRLVALSSIAAAFEPLLADKYHAGIWHRTAVYDLLWSMAGQPGKRSNHGAPSWSWASMDGTGIFWPYQILPRFPHDTHQLARVITAETTPYSSHNPTGRVLSGRIELQCFGLLFDTESGEFSDKFLRKIQEDEPGCSPPKLPPVSVRFDEDGGQTTDQQLVCLPLVVRYMGLGEFMLQGLIAADQSDGIYRRIGYFICGWKADNAPDLHWYLDPSDWRVIATVVTFMAVLY</sequence>
<protein>
    <recommendedName>
        <fullName evidence="3">Heterokaryon incompatibility domain-containing protein</fullName>
    </recommendedName>
</protein>
<name>A0A428SSW7_9HYPO</name>
<accession>A0A428SSW7</accession>
<dbReference type="PANTHER" id="PTHR33112">
    <property type="entry name" value="DOMAIN PROTEIN, PUTATIVE-RELATED"/>
    <property type="match status" value="1"/>
</dbReference>
<proteinExistence type="predicted"/>
<evidence type="ECO:0000313" key="1">
    <source>
        <dbReference type="EMBL" id="RSL92882.1"/>
    </source>
</evidence>
<keyword evidence="2" id="KW-1185">Reference proteome</keyword>
<evidence type="ECO:0000313" key="2">
    <source>
        <dbReference type="Proteomes" id="UP000288429"/>
    </source>
</evidence>
<gene>
    <name evidence="1" type="ORF">CDV31_014950</name>
</gene>
<dbReference type="AlphaFoldDB" id="A0A428SSW7"/>
<dbReference type="Proteomes" id="UP000288429">
    <property type="component" value="Unassembled WGS sequence"/>
</dbReference>
<dbReference type="EMBL" id="NIZV01000365">
    <property type="protein sequence ID" value="RSL92882.1"/>
    <property type="molecule type" value="Genomic_DNA"/>
</dbReference>